<dbReference type="AlphaFoldDB" id="A0A6I4NZY1"/>
<protein>
    <submittedName>
        <fullName evidence="2">Uncharacterized protein</fullName>
    </submittedName>
</protein>
<comment type="caution">
    <text evidence="2">The sequence shown here is derived from an EMBL/GenBank/DDBJ whole genome shotgun (WGS) entry which is preliminary data.</text>
</comment>
<dbReference type="RefSeq" id="WP_160423373.1">
    <property type="nucleotide sequence ID" value="NZ_WSTA01000017.1"/>
</dbReference>
<evidence type="ECO:0000256" key="1">
    <source>
        <dbReference type="SAM" id="MobiDB-lite"/>
    </source>
</evidence>
<proteinExistence type="predicted"/>
<feature type="compositionally biased region" description="Low complexity" evidence="1">
    <location>
        <begin position="58"/>
        <end position="70"/>
    </location>
</feature>
<evidence type="ECO:0000313" key="3">
    <source>
        <dbReference type="Proteomes" id="UP000438182"/>
    </source>
</evidence>
<dbReference type="EMBL" id="WSTA01000017">
    <property type="protein sequence ID" value="MWB98035.1"/>
    <property type="molecule type" value="Genomic_DNA"/>
</dbReference>
<keyword evidence="3" id="KW-1185">Reference proteome</keyword>
<name>A0A6I4NZY1_9MICO</name>
<evidence type="ECO:0000313" key="2">
    <source>
        <dbReference type="EMBL" id="MWB98035.1"/>
    </source>
</evidence>
<dbReference type="Proteomes" id="UP000438182">
    <property type="component" value="Unassembled WGS sequence"/>
</dbReference>
<organism evidence="2 3">
    <name type="scientific">Agromyces seonyuensis</name>
    <dbReference type="NCBI Taxonomy" id="2662446"/>
    <lineage>
        <taxon>Bacteria</taxon>
        <taxon>Bacillati</taxon>
        <taxon>Actinomycetota</taxon>
        <taxon>Actinomycetes</taxon>
        <taxon>Micrococcales</taxon>
        <taxon>Microbacteriaceae</taxon>
        <taxon>Agromyces</taxon>
    </lineage>
</organism>
<accession>A0A6I4NZY1</accession>
<feature type="region of interest" description="Disordered" evidence="1">
    <location>
        <begin position="30"/>
        <end position="79"/>
    </location>
</feature>
<sequence>MSGLVGTGDGFTPEDEDLEAEELEHEYALAAADEDRPVDDSLEDEPLGVDAERRVDLGDGAPEATGAAEAADVDDDGEE</sequence>
<reference evidence="2 3" key="1">
    <citation type="submission" date="2019-12" db="EMBL/GenBank/DDBJ databases">
        <authorList>
            <person name="Kim Y.S."/>
        </authorList>
    </citation>
    <scope>NUCLEOTIDE SEQUENCE [LARGE SCALE GENOMIC DNA]</scope>
    <source>
        <strain evidence="2 3">MMS17-SY077</strain>
    </source>
</reference>
<gene>
    <name evidence="2" type="ORF">GB864_05660</name>
</gene>